<evidence type="ECO:0000313" key="3">
    <source>
        <dbReference type="Proteomes" id="UP001519289"/>
    </source>
</evidence>
<organism evidence="2 3">
    <name type="scientific">Symbiobacterium terraclitae</name>
    <dbReference type="NCBI Taxonomy" id="557451"/>
    <lineage>
        <taxon>Bacteria</taxon>
        <taxon>Bacillati</taxon>
        <taxon>Bacillota</taxon>
        <taxon>Clostridia</taxon>
        <taxon>Eubacteriales</taxon>
        <taxon>Symbiobacteriaceae</taxon>
        <taxon>Symbiobacterium</taxon>
    </lineage>
</organism>
<dbReference type="SMART" id="SM00530">
    <property type="entry name" value="HTH_XRE"/>
    <property type="match status" value="1"/>
</dbReference>
<dbReference type="InterPro" id="IPR010982">
    <property type="entry name" value="Lambda_DNA-bd_dom_sf"/>
</dbReference>
<name>A0ABS4JSX2_9FIRM</name>
<evidence type="ECO:0000313" key="2">
    <source>
        <dbReference type="EMBL" id="MBP2018603.1"/>
    </source>
</evidence>
<dbReference type="PROSITE" id="PS50943">
    <property type="entry name" value="HTH_CROC1"/>
    <property type="match status" value="1"/>
</dbReference>
<dbReference type="Pfam" id="PF01381">
    <property type="entry name" value="HTH_3"/>
    <property type="match status" value="1"/>
</dbReference>
<dbReference type="RefSeq" id="WP_209466731.1">
    <property type="nucleotide sequence ID" value="NZ_JAGGLG010000015.1"/>
</dbReference>
<comment type="caution">
    <text evidence="2">The sequence shown here is derived from an EMBL/GenBank/DDBJ whole genome shotgun (WGS) entry which is preliminary data.</text>
</comment>
<accession>A0ABS4JSX2</accession>
<proteinExistence type="predicted"/>
<dbReference type="Proteomes" id="UP001519289">
    <property type="component" value="Unassembled WGS sequence"/>
</dbReference>
<gene>
    <name evidence="2" type="ORF">J2Z79_002018</name>
</gene>
<protein>
    <submittedName>
        <fullName evidence="2">Transcriptional regulator with XRE-family HTH domain</fullName>
    </submittedName>
</protein>
<sequence length="230" mass="25612">MNQFNRQHIGKRIAALRAAHGDSLRQAAARTGVSHTTVGRLEAGQFGTSLNSTLRKIAEGYGVTVEYLLTGRDPQHDFESSLRRLPPEERNRLYFASPVTRIRMLLQFLMAEYPAEFPLDRLAARLGMSPESLRRLVEGCDDRQFTPEEVRRLGEQLAKVTSIPLHWFLSGDSGELAAAIPPEMLGAYVRLIKKAAEAGVRPDLLEMAIDLLILKHREMPAGSQNGRRGG</sequence>
<dbReference type="InterPro" id="IPR001387">
    <property type="entry name" value="Cro/C1-type_HTH"/>
</dbReference>
<evidence type="ECO:0000259" key="1">
    <source>
        <dbReference type="PROSITE" id="PS50943"/>
    </source>
</evidence>
<keyword evidence="3" id="KW-1185">Reference proteome</keyword>
<dbReference type="SUPFAM" id="SSF47413">
    <property type="entry name" value="lambda repressor-like DNA-binding domains"/>
    <property type="match status" value="1"/>
</dbReference>
<feature type="domain" description="HTH cro/C1-type" evidence="1">
    <location>
        <begin position="13"/>
        <end position="68"/>
    </location>
</feature>
<reference evidence="2 3" key="1">
    <citation type="submission" date="2021-03" db="EMBL/GenBank/DDBJ databases">
        <title>Genomic Encyclopedia of Type Strains, Phase IV (KMG-IV): sequencing the most valuable type-strain genomes for metagenomic binning, comparative biology and taxonomic classification.</title>
        <authorList>
            <person name="Goeker M."/>
        </authorList>
    </citation>
    <scope>NUCLEOTIDE SEQUENCE [LARGE SCALE GENOMIC DNA]</scope>
    <source>
        <strain evidence="2 3">DSM 27138</strain>
    </source>
</reference>
<dbReference type="Gene3D" id="1.10.260.40">
    <property type="entry name" value="lambda repressor-like DNA-binding domains"/>
    <property type="match status" value="1"/>
</dbReference>
<dbReference type="EMBL" id="JAGGLG010000015">
    <property type="protein sequence ID" value="MBP2018603.1"/>
    <property type="molecule type" value="Genomic_DNA"/>
</dbReference>
<dbReference type="CDD" id="cd00093">
    <property type="entry name" value="HTH_XRE"/>
    <property type="match status" value="1"/>
</dbReference>